<dbReference type="InterPro" id="IPR006143">
    <property type="entry name" value="RND_pump_MFP"/>
</dbReference>
<dbReference type="Pfam" id="PF25975">
    <property type="entry name" value="CzcB_C"/>
    <property type="match status" value="1"/>
</dbReference>
<evidence type="ECO:0000259" key="5">
    <source>
        <dbReference type="Pfam" id="PF25893"/>
    </source>
</evidence>
<dbReference type="HOGENOM" id="CLU_018816_13_0_5"/>
<comment type="similarity">
    <text evidence="1">Belongs to the membrane fusion protein (MFP) (TC 8.A.1) family.</text>
</comment>
<dbReference type="Pfam" id="PF25954">
    <property type="entry name" value="Beta-barrel_RND_2"/>
    <property type="match status" value="1"/>
</dbReference>
<dbReference type="InterPro" id="IPR051909">
    <property type="entry name" value="MFP_Cation_Efflux"/>
</dbReference>
<dbReference type="STRING" id="366602.Caul_2295"/>
<dbReference type="InterPro" id="IPR058649">
    <property type="entry name" value="CzcB_C"/>
</dbReference>
<dbReference type="GO" id="GO:0046914">
    <property type="term" value="F:transition metal ion binding"/>
    <property type="evidence" value="ECO:0007669"/>
    <property type="project" value="TreeGrafter"/>
</dbReference>
<dbReference type="FunFam" id="2.40.420.20:FF:000006">
    <property type="entry name" value="RND family efflux transporter MFP subunit"/>
    <property type="match status" value="1"/>
</dbReference>
<evidence type="ECO:0000259" key="7">
    <source>
        <dbReference type="Pfam" id="PF25973"/>
    </source>
</evidence>
<dbReference type="PANTHER" id="PTHR30097">
    <property type="entry name" value="CATION EFFLUX SYSTEM PROTEIN CUSB"/>
    <property type="match status" value="1"/>
</dbReference>
<keyword evidence="2" id="KW-0813">Transport</keyword>
<accession>B0SUV3</accession>
<dbReference type="InterPro" id="IPR058648">
    <property type="entry name" value="HH_CzcB-like"/>
</dbReference>
<evidence type="ECO:0000313" key="9">
    <source>
        <dbReference type="EMBL" id="ABZ71422.1"/>
    </source>
</evidence>
<evidence type="ECO:0000256" key="4">
    <source>
        <dbReference type="SAM" id="MobiDB-lite"/>
    </source>
</evidence>
<dbReference type="PANTHER" id="PTHR30097:SF4">
    <property type="entry name" value="SLR6042 PROTEIN"/>
    <property type="match status" value="1"/>
</dbReference>
<dbReference type="GO" id="GO:0060003">
    <property type="term" value="P:copper ion export"/>
    <property type="evidence" value="ECO:0007669"/>
    <property type="project" value="TreeGrafter"/>
</dbReference>
<dbReference type="KEGG" id="cak:Caul_2295"/>
<dbReference type="Gene3D" id="2.40.420.20">
    <property type="match status" value="1"/>
</dbReference>
<organism evidence="9">
    <name type="scientific">Caulobacter sp. (strain K31)</name>
    <dbReference type="NCBI Taxonomy" id="366602"/>
    <lineage>
        <taxon>Bacteria</taxon>
        <taxon>Pseudomonadati</taxon>
        <taxon>Pseudomonadota</taxon>
        <taxon>Alphaproteobacteria</taxon>
        <taxon>Caulobacterales</taxon>
        <taxon>Caulobacteraceae</taxon>
        <taxon>Caulobacter</taxon>
    </lineage>
</organism>
<feature type="domain" description="CzcB-like barrel-sandwich hybrid" evidence="7">
    <location>
        <begin position="112"/>
        <end position="250"/>
    </location>
</feature>
<feature type="domain" description="CusB-like beta-barrel" evidence="6">
    <location>
        <begin position="256"/>
        <end position="326"/>
    </location>
</feature>
<feature type="region of interest" description="Disordered" evidence="4">
    <location>
        <begin position="43"/>
        <end position="70"/>
    </location>
</feature>
<feature type="compositionally biased region" description="Basic and acidic residues" evidence="4">
    <location>
        <begin position="52"/>
        <end position="70"/>
    </location>
</feature>
<dbReference type="eggNOG" id="COG0845">
    <property type="taxonomic scope" value="Bacteria"/>
</dbReference>
<feature type="coiled-coil region" evidence="3">
    <location>
        <begin position="178"/>
        <end position="205"/>
    </location>
</feature>
<keyword evidence="3" id="KW-0175">Coiled coil</keyword>
<dbReference type="EMBL" id="CP000927">
    <property type="protein sequence ID" value="ABZ71422.1"/>
    <property type="molecule type" value="Genomic_DNA"/>
</dbReference>
<evidence type="ECO:0000256" key="2">
    <source>
        <dbReference type="ARBA" id="ARBA00022448"/>
    </source>
</evidence>
<evidence type="ECO:0000259" key="8">
    <source>
        <dbReference type="Pfam" id="PF25975"/>
    </source>
</evidence>
<dbReference type="Pfam" id="PF25893">
    <property type="entry name" value="HH_CzcB"/>
    <property type="match status" value="1"/>
</dbReference>
<protein>
    <submittedName>
        <fullName evidence="9">Efflux transporter, RND family, MFP subunit</fullName>
    </submittedName>
</protein>
<evidence type="ECO:0000256" key="3">
    <source>
        <dbReference type="SAM" id="Coils"/>
    </source>
</evidence>
<sequence precursor="true">MPKTTDKKTLLAAVAVSALLAAGAGALIGRTWLAPKTPSAAAAKLAPAENAEAGHNEEAGHAEGEKEEEGHIEMNAERLAASGIKLEILTPGSLGAAILAQATVTASPAGAAVLAARADGAVVRINKRLGDPVSAGEALAQIESRDAATISSERSSAAARATAARQAYAREKRLFDAKITARQDLESAQAEVAIAESELRRASSASAAAGVSANGRYITVASPISGRITAAPAVLGSYVIAGAELFRIADPARLEIQASLPSADAARIKPGDQAIVETAQGSVPASVRSVTPGVDVASRAATAVLTLAPGQTQLAPGQAVRVRITPRGAASSERFSVPEEAVQAVEGADTVFVRTKDGFEARAVKVGRRGGGRIEILSGVAAGEQIAGQSAFLLKAELGKGEAEHGH</sequence>
<dbReference type="AlphaFoldDB" id="B0SUV3"/>
<dbReference type="NCBIfam" id="TIGR01730">
    <property type="entry name" value="RND_mfp"/>
    <property type="match status" value="1"/>
</dbReference>
<proteinExistence type="inferred from homology"/>
<name>B0SUV3_CAUSK</name>
<dbReference type="Gene3D" id="1.10.287.470">
    <property type="entry name" value="Helix hairpin bin"/>
    <property type="match status" value="1"/>
</dbReference>
<evidence type="ECO:0000256" key="1">
    <source>
        <dbReference type="ARBA" id="ARBA00009477"/>
    </source>
</evidence>
<reference evidence="9" key="1">
    <citation type="submission" date="2008-01" db="EMBL/GenBank/DDBJ databases">
        <title>Complete sequence of chromosome of Caulobacter sp. K31.</title>
        <authorList>
            <consortium name="US DOE Joint Genome Institute"/>
            <person name="Copeland A."/>
            <person name="Lucas S."/>
            <person name="Lapidus A."/>
            <person name="Barry K."/>
            <person name="Glavina del Rio T."/>
            <person name="Dalin E."/>
            <person name="Tice H."/>
            <person name="Pitluck S."/>
            <person name="Bruce D."/>
            <person name="Goodwin L."/>
            <person name="Thompson L.S."/>
            <person name="Brettin T."/>
            <person name="Detter J.C."/>
            <person name="Han C."/>
            <person name="Schmutz J."/>
            <person name="Larimer F."/>
            <person name="Land M."/>
            <person name="Hauser L."/>
            <person name="Kyrpides N."/>
            <person name="Kim E."/>
            <person name="Stephens C."/>
            <person name="Richardson P."/>
        </authorList>
    </citation>
    <scope>NUCLEOTIDE SEQUENCE [LARGE SCALE GENOMIC DNA]</scope>
    <source>
        <strain evidence="9">K31</strain>
    </source>
</reference>
<dbReference type="GO" id="GO:0022857">
    <property type="term" value="F:transmembrane transporter activity"/>
    <property type="evidence" value="ECO:0007669"/>
    <property type="project" value="InterPro"/>
</dbReference>
<dbReference type="GO" id="GO:0030288">
    <property type="term" value="C:outer membrane-bounded periplasmic space"/>
    <property type="evidence" value="ECO:0007669"/>
    <property type="project" value="TreeGrafter"/>
</dbReference>
<feature type="domain" description="CzcB-like C-terminal circularly permuted SH3-like" evidence="8">
    <location>
        <begin position="336"/>
        <end position="395"/>
    </location>
</feature>
<dbReference type="InterPro" id="IPR058792">
    <property type="entry name" value="Beta-barrel_RND_2"/>
</dbReference>
<dbReference type="SUPFAM" id="SSF111369">
    <property type="entry name" value="HlyD-like secretion proteins"/>
    <property type="match status" value="1"/>
</dbReference>
<dbReference type="OrthoDB" id="9774837at2"/>
<evidence type="ECO:0000259" key="6">
    <source>
        <dbReference type="Pfam" id="PF25954"/>
    </source>
</evidence>
<dbReference type="InterPro" id="IPR058647">
    <property type="entry name" value="BSH_CzcB-like"/>
</dbReference>
<dbReference type="Pfam" id="PF25973">
    <property type="entry name" value="BSH_CzcB"/>
    <property type="match status" value="1"/>
</dbReference>
<feature type="domain" description="CzcB-like alpha-helical hairpin" evidence="5">
    <location>
        <begin position="151"/>
        <end position="204"/>
    </location>
</feature>
<dbReference type="Gene3D" id="2.40.30.170">
    <property type="match status" value="1"/>
</dbReference>
<dbReference type="GO" id="GO:0016020">
    <property type="term" value="C:membrane"/>
    <property type="evidence" value="ECO:0007669"/>
    <property type="project" value="InterPro"/>
</dbReference>
<dbReference type="GO" id="GO:0015679">
    <property type="term" value="P:plasma membrane copper ion transport"/>
    <property type="evidence" value="ECO:0007669"/>
    <property type="project" value="TreeGrafter"/>
</dbReference>
<gene>
    <name evidence="9" type="ordered locus">Caul_2295</name>
</gene>